<dbReference type="EMBL" id="JACCAU010000001">
    <property type="protein sequence ID" value="NYH16796.1"/>
    <property type="molecule type" value="Genomic_DNA"/>
</dbReference>
<dbReference type="Pfam" id="PF13476">
    <property type="entry name" value="AAA_23"/>
    <property type="match status" value="1"/>
</dbReference>
<feature type="coiled-coil region" evidence="1">
    <location>
        <begin position="318"/>
        <end position="375"/>
    </location>
</feature>
<protein>
    <recommendedName>
        <fullName evidence="3">Rad50/SbcC-type AAA domain-containing protein</fullName>
    </recommendedName>
</protein>
<sequence length="893" mass="97725">MKLESIAIQEFKQFAGRIVIDDLEPGLNLFVGPNEAGKSTIAEAVRVVFLERYKASHLKDLLPWGKASGQPSVEVSFDLDGTACRLSKQFVTRQRCELTIGQSVFGEDEAEDKLAALLGFSRAARGPLKAENAGVPGLLWVQQGGTQEVRDSTGHAAQYLRDALSQLSGSNESAGEDALIVAVQRELRQLLTARTQKSTGPLAEAEQTLAGLIEDRDELEQQRLQFEENIARLATQQETFEDTERKRPWELHEQKAVLAQQRAEAAAELERGLEGLVHALKLGEAELALSLQQEQNAVELESTVARERQQLDLARAGVASIQAEYAQAAANVAQFEQASVAADRALDLANAAVTAADLRNQIGLYETESQRLEVAIQAAGQANDAVLEAARAAAAVEIDETKLKRLATLDGELTVLRARTEAAMTRIEYKLTGALTVNETTVSGDGVLRVDEEKLIGLGELGELRVIPGVSDLSAQLTELASLEAQHTQLLQALGVASRLEGELRREQWKTLVVQQKSHAGILKVHAPQGIDALRAALASAAARWQASNDRLKNLPDVSAAPPLDEARRNAGIARDALEAARKLLSLATEKRSTGVANAESLAVQLQRKAAQLSDETFCRNRAQWQTKIVEQRVQVDAQRKQHEARERELQAARLDDPVAEAKRYRASADLARGEQHQRQLRIAELRSQLETVGASGLGERLAALEARVEQATRRKEELSLRGRRIEFARRSTRRRTRLSGRAIARTVDRAARLLLAPNFSAIDDRARRRSESRDARPLRPRGYARRAELRHTRATRHPDAARLRGPAEGVRPSYFADARRRGRAHRRHASRCDQARVARRGHAASDSGVHLSSGVVGRSGRAATGYRRFEGGGLGFLSVSSGSEAVNYSGTS</sequence>
<dbReference type="AlphaFoldDB" id="A0A7Y9W9T5"/>
<evidence type="ECO:0000259" key="3">
    <source>
        <dbReference type="Pfam" id="PF13476"/>
    </source>
</evidence>
<dbReference type="Proteomes" id="UP000572540">
    <property type="component" value="Unassembled WGS sequence"/>
</dbReference>
<dbReference type="InterPro" id="IPR038729">
    <property type="entry name" value="Rad50/SbcC_AAA"/>
</dbReference>
<dbReference type="SUPFAM" id="SSF52540">
    <property type="entry name" value="P-loop containing nucleoside triphosphate hydrolases"/>
    <property type="match status" value="1"/>
</dbReference>
<gene>
    <name evidence="4" type="ORF">GGD41_004024</name>
</gene>
<reference evidence="4 5" key="1">
    <citation type="submission" date="2020-07" db="EMBL/GenBank/DDBJ databases">
        <title>Exploring microbial biodiversity for novel pathways involved in the catabolism of aromatic compounds derived from lignin.</title>
        <authorList>
            <person name="Elkins J."/>
        </authorList>
    </citation>
    <scope>NUCLEOTIDE SEQUENCE [LARGE SCALE GENOMIC DNA]</scope>
    <source>
        <strain evidence="4 5">H2C3B</strain>
    </source>
</reference>
<name>A0A7Y9W9T5_9BURK</name>
<feature type="region of interest" description="Disordered" evidence="2">
    <location>
        <begin position="814"/>
        <end position="853"/>
    </location>
</feature>
<evidence type="ECO:0000313" key="4">
    <source>
        <dbReference type="EMBL" id="NYH16796.1"/>
    </source>
</evidence>
<feature type="coiled-coil region" evidence="1">
    <location>
        <begin position="202"/>
        <end position="236"/>
    </location>
</feature>
<organism evidence="4 5">
    <name type="scientific">Paraburkholderia bryophila</name>
    <dbReference type="NCBI Taxonomy" id="420952"/>
    <lineage>
        <taxon>Bacteria</taxon>
        <taxon>Pseudomonadati</taxon>
        <taxon>Pseudomonadota</taxon>
        <taxon>Betaproteobacteria</taxon>
        <taxon>Burkholderiales</taxon>
        <taxon>Burkholderiaceae</taxon>
        <taxon>Paraburkholderia</taxon>
    </lineage>
</organism>
<proteinExistence type="predicted"/>
<dbReference type="GO" id="GO:0006302">
    <property type="term" value="P:double-strand break repair"/>
    <property type="evidence" value="ECO:0007669"/>
    <property type="project" value="InterPro"/>
</dbReference>
<evidence type="ECO:0000256" key="2">
    <source>
        <dbReference type="SAM" id="MobiDB-lite"/>
    </source>
</evidence>
<dbReference type="Gene3D" id="3.40.50.300">
    <property type="entry name" value="P-loop containing nucleotide triphosphate hydrolases"/>
    <property type="match status" value="1"/>
</dbReference>
<feature type="domain" description="Rad50/SbcC-type AAA" evidence="3">
    <location>
        <begin position="5"/>
        <end position="242"/>
    </location>
</feature>
<keyword evidence="1" id="KW-0175">Coiled coil</keyword>
<comment type="caution">
    <text evidence="4">The sequence shown here is derived from an EMBL/GenBank/DDBJ whole genome shotgun (WGS) entry which is preliminary data.</text>
</comment>
<feature type="coiled-coil region" evidence="1">
    <location>
        <begin position="564"/>
        <end position="656"/>
    </location>
</feature>
<evidence type="ECO:0000313" key="5">
    <source>
        <dbReference type="Proteomes" id="UP000572540"/>
    </source>
</evidence>
<feature type="coiled-coil region" evidence="1">
    <location>
        <begin position="695"/>
        <end position="722"/>
    </location>
</feature>
<evidence type="ECO:0000256" key="1">
    <source>
        <dbReference type="SAM" id="Coils"/>
    </source>
</evidence>
<feature type="compositionally biased region" description="Basic residues" evidence="2">
    <location>
        <begin position="821"/>
        <end position="830"/>
    </location>
</feature>
<dbReference type="InterPro" id="IPR027417">
    <property type="entry name" value="P-loop_NTPase"/>
</dbReference>
<accession>A0A7Y9W9T5</accession>
<dbReference type="GO" id="GO:0016887">
    <property type="term" value="F:ATP hydrolysis activity"/>
    <property type="evidence" value="ECO:0007669"/>
    <property type="project" value="InterPro"/>
</dbReference>